<dbReference type="Gene3D" id="2.30.30.40">
    <property type="entry name" value="SH3 Domains"/>
    <property type="match status" value="1"/>
</dbReference>
<dbReference type="KEGG" id="mbry:B1812_02830"/>
<reference evidence="2 3" key="1">
    <citation type="submission" date="2017-02" db="EMBL/GenBank/DDBJ databases">
        <authorList>
            <person name="Peterson S.W."/>
        </authorList>
    </citation>
    <scope>NUCLEOTIDE SEQUENCE [LARGE SCALE GENOMIC DNA]</scope>
    <source>
        <strain evidence="2 3">S285</strain>
    </source>
</reference>
<dbReference type="AlphaFoldDB" id="A0A1W6MRH3"/>
<evidence type="ECO:0000256" key="1">
    <source>
        <dbReference type="SAM" id="SignalP"/>
    </source>
</evidence>
<evidence type="ECO:0008006" key="4">
    <source>
        <dbReference type="Google" id="ProtNLM"/>
    </source>
</evidence>
<feature type="signal peptide" evidence="1">
    <location>
        <begin position="1"/>
        <end position="16"/>
    </location>
</feature>
<dbReference type="Proteomes" id="UP000193978">
    <property type="component" value="Chromosome"/>
</dbReference>
<dbReference type="EMBL" id="CP019948">
    <property type="protein sequence ID" value="ARN80194.1"/>
    <property type="molecule type" value="Genomic_DNA"/>
</dbReference>
<evidence type="ECO:0000313" key="2">
    <source>
        <dbReference type="EMBL" id="ARN80194.1"/>
    </source>
</evidence>
<keyword evidence="1" id="KW-0732">Signal</keyword>
<organism evidence="2 3">
    <name type="scientific">Methylocystis bryophila</name>
    <dbReference type="NCBI Taxonomy" id="655015"/>
    <lineage>
        <taxon>Bacteria</taxon>
        <taxon>Pseudomonadati</taxon>
        <taxon>Pseudomonadota</taxon>
        <taxon>Alphaproteobacteria</taxon>
        <taxon>Hyphomicrobiales</taxon>
        <taxon>Methylocystaceae</taxon>
        <taxon>Methylocystis</taxon>
    </lineage>
</organism>
<sequence length="120" mass="11873">MLAGVALAASATSAFAFDAVLTSARAVHVHPWHRSAVVAVLPPGATINILAERHGWSEIAGPNGLAGFVRTPLLVSTAPAAWGPAVGLTAPLGVVTAPLDLVGGLFAPAPVAPAPVVASY</sequence>
<protein>
    <recommendedName>
        <fullName evidence="4">SH3b domain-containing protein</fullName>
    </recommendedName>
</protein>
<name>A0A1W6MRH3_9HYPH</name>
<gene>
    <name evidence="2" type="ORF">B1812_02830</name>
</gene>
<proteinExistence type="predicted"/>
<feature type="chain" id="PRO_5012800347" description="SH3b domain-containing protein" evidence="1">
    <location>
        <begin position="17"/>
        <end position="120"/>
    </location>
</feature>
<keyword evidence="3" id="KW-1185">Reference proteome</keyword>
<evidence type="ECO:0000313" key="3">
    <source>
        <dbReference type="Proteomes" id="UP000193978"/>
    </source>
</evidence>
<accession>A0A1W6MRH3</accession>